<evidence type="ECO:0000256" key="8">
    <source>
        <dbReference type="ARBA" id="ARBA00023225"/>
    </source>
</evidence>
<evidence type="ECO:0000256" key="2">
    <source>
        <dbReference type="ARBA" id="ARBA00022448"/>
    </source>
</evidence>
<dbReference type="GO" id="GO:0005886">
    <property type="term" value="C:plasma membrane"/>
    <property type="evidence" value="ECO:0007669"/>
    <property type="project" value="UniProtKB-SubCell"/>
</dbReference>
<organism evidence="10">
    <name type="scientific">hydrothermal vent metagenome</name>
    <dbReference type="NCBI Taxonomy" id="652676"/>
    <lineage>
        <taxon>unclassified sequences</taxon>
        <taxon>metagenomes</taxon>
        <taxon>ecological metagenomes</taxon>
    </lineage>
</organism>
<dbReference type="InterPro" id="IPR053716">
    <property type="entry name" value="Flag_assembly_chemotaxis_eff"/>
</dbReference>
<gene>
    <name evidence="10" type="ORF">MNBD_ALPHA09-2333</name>
</gene>
<feature type="coiled-coil region" evidence="9">
    <location>
        <begin position="85"/>
        <end position="128"/>
    </location>
</feature>
<dbReference type="GO" id="GO:0015031">
    <property type="term" value="P:protein transport"/>
    <property type="evidence" value="ECO:0007669"/>
    <property type="project" value="UniProtKB-KW"/>
</dbReference>
<dbReference type="NCBIfam" id="TIGR02473">
    <property type="entry name" value="flagell_FliJ"/>
    <property type="match status" value="1"/>
</dbReference>
<name>A0A3B0TYG4_9ZZZZ</name>
<keyword evidence="8" id="KW-1006">Bacterial flagellum protein export</keyword>
<evidence type="ECO:0000256" key="5">
    <source>
        <dbReference type="ARBA" id="ARBA00022795"/>
    </source>
</evidence>
<evidence type="ECO:0000256" key="1">
    <source>
        <dbReference type="ARBA" id="ARBA00004413"/>
    </source>
</evidence>
<evidence type="ECO:0000313" key="10">
    <source>
        <dbReference type="EMBL" id="VAW18497.1"/>
    </source>
</evidence>
<dbReference type="AlphaFoldDB" id="A0A3B0TYG4"/>
<keyword evidence="10" id="KW-0966">Cell projection</keyword>
<evidence type="ECO:0000256" key="3">
    <source>
        <dbReference type="ARBA" id="ARBA00022475"/>
    </source>
</evidence>
<dbReference type="EMBL" id="UOEM01000116">
    <property type="protein sequence ID" value="VAW18497.1"/>
    <property type="molecule type" value="Genomic_DNA"/>
</dbReference>
<keyword evidence="9" id="KW-0175">Coiled coil</keyword>
<comment type="subcellular location">
    <subcellularLocation>
        <location evidence="1">Cell membrane</location>
        <topology evidence="1">Peripheral membrane protein</topology>
        <orientation evidence="1">Cytoplasmic side</orientation>
    </subcellularLocation>
</comment>
<evidence type="ECO:0000256" key="6">
    <source>
        <dbReference type="ARBA" id="ARBA00022927"/>
    </source>
</evidence>
<dbReference type="InterPro" id="IPR012823">
    <property type="entry name" value="Flagell_FliJ"/>
</dbReference>
<keyword evidence="4" id="KW-0145">Chemotaxis</keyword>
<feature type="coiled-coil region" evidence="9">
    <location>
        <begin position="15"/>
        <end position="49"/>
    </location>
</feature>
<dbReference type="GO" id="GO:0044781">
    <property type="term" value="P:bacterial-type flagellum organization"/>
    <property type="evidence" value="ECO:0007669"/>
    <property type="project" value="UniProtKB-KW"/>
</dbReference>
<keyword evidence="10" id="KW-0282">Flagellum</keyword>
<dbReference type="GO" id="GO:0009288">
    <property type="term" value="C:bacterial-type flagellum"/>
    <property type="evidence" value="ECO:0007669"/>
    <property type="project" value="InterPro"/>
</dbReference>
<reference evidence="10" key="1">
    <citation type="submission" date="2018-06" db="EMBL/GenBank/DDBJ databases">
        <authorList>
            <person name="Zhirakovskaya E."/>
        </authorList>
    </citation>
    <scope>NUCLEOTIDE SEQUENCE</scope>
</reference>
<dbReference type="Pfam" id="PF02050">
    <property type="entry name" value="FliJ"/>
    <property type="match status" value="1"/>
</dbReference>
<dbReference type="GO" id="GO:0071973">
    <property type="term" value="P:bacterial-type flagellum-dependent cell motility"/>
    <property type="evidence" value="ECO:0007669"/>
    <property type="project" value="InterPro"/>
</dbReference>
<keyword evidence="3" id="KW-1003">Cell membrane</keyword>
<protein>
    <submittedName>
        <fullName evidence="10">Flagellar protein FliJ</fullName>
    </submittedName>
</protein>
<keyword evidence="7" id="KW-0472">Membrane</keyword>
<accession>A0A3B0TYG4</accession>
<keyword evidence="10" id="KW-0969">Cilium</keyword>
<dbReference type="Gene3D" id="1.10.287.1700">
    <property type="match status" value="1"/>
</dbReference>
<proteinExistence type="predicted"/>
<keyword evidence="2" id="KW-0813">Transport</keyword>
<keyword evidence="6" id="KW-0653">Protein transport</keyword>
<keyword evidence="5" id="KW-1005">Bacterial flagellum biogenesis</keyword>
<evidence type="ECO:0000256" key="4">
    <source>
        <dbReference type="ARBA" id="ARBA00022500"/>
    </source>
</evidence>
<sequence length="135" mass="15431">MKSRDTLIRVQRFHVDEVRRQMADIEAMVADLAAKEADLEAQIAAEQDRTGICDVAHFAYSTFAKSAMDRRDNIRFTIEGLNPQLEAARDKLADAVGELKRLEILVEREDARRRMDIAKAEQRRLDEVGLQGYRG</sequence>
<dbReference type="GO" id="GO:0006935">
    <property type="term" value="P:chemotaxis"/>
    <property type="evidence" value="ECO:0007669"/>
    <property type="project" value="UniProtKB-KW"/>
</dbReference>
<evidence type="ECO:0000256" key="7">
    <source>
        <dbReference type="ARBA" id="ARBA00023136"/>
    </source>
</evidence>
<evidence type="ECO:0000256" key="9">
    <source>
        <dbReference type="SAM" id="Coils"/>
    </source>
</evidence>